<dbReference type="OrthoDB" id="5441449at2"/>
<dbReference type="Gene3D" id="3.30.70.270">
    <property type="match status" value="1"/>
</dbReference>
<dbReference type="STRING" id="37625.SAMN05660420_01748"/>
<dbReference type="SUPFAM" id="SSF46785">
    <property type="entry name" value="Winged helix' DNA-binding domain"/>
    <property type="match status" value="1"/>
</dbReference>
<keyword evidence="2" id="KW-1185">Reference proteome</keyword>
<evidence type="ECO:0008006" key="3">
    <source>
        <dbReference type="Google" id="ProtNLM"/>
    </source>
</evidence>
<accession>A0A1H4A1P2</accession>
<dbReference type="InterPro" id="IPR043128">
    <property type="entry name" value="Rev_trsase/Diguanyl_cyclase"/>
</dbReference>
<name>A0A1H4A1P2_9BACT</name>
<dbReference type="InterPro" id="IPR036388">
    <property type="entry name" value="WH-like_DNA-bd_sf"/>
</dbReference>
<gene>
    <name evidence="1" type="ORF">SAMN05660420_01748</name>
</gene>
<dbReference type="Proteomes" id="UP000199409">
    <property type="component" value="Unassembled WGS sequence"/>
</dbReference>
<evidence type="ECO:0000313" key="2">
    <source>
        <dbReference type="Proteomes" id="UP000199409"/>
    </source>
</evidence>
<organism evidence="1 2">
    <name type="scientific">Desulfuromusa kysingii</name>
    <dbReference type="NCBI Taxonomy" id="37625"/>
    <lineage>
        <taxon>Bacteria</taxon>
        <taxon>Pseudomonadati</taxon>
        <taxon>Thermodesulfobacteriota</taxon>
        <taxon>Desulfuromonadia</taxon>
        <taxon>Desulfuromonadales</taxon>
        <taxon>Geopsychrobacteraceae</taxon>
        <taxon>Desulfuromusa</taxon>
    </lineage>
</organism>
<dbReference type="RefSeq" id="WP_092346885.1">
    <property type="nucleotide sequence ID" value="NZ_FNQN01000004.1"/>
</dbReference>
<dbReference type="AlphaFoldDB" id="A0A1H4A1P2"/>
<dbReference type="EMBL" id="FNQN01000004">
    <property type="protein sequence ID" value="SEA29374.1"/>
    <property type="molecule type" value="Genomic_DNA"/>
</dbReference>
<sequence length="428" mass="49249">MKIAIVGIDKRVEEIQKITSLMDLSFNLIPFSFSDYSKASQTVKEIENVDGILFVGSYSYYLTKSEHQSSIPTTFFEFDETGIMKLITSSSLQNVPKIISIDTVKSSVIQQIYRELGFPLTHVNSIFHDKILTVEDIVNFHIENYRLNNKTTIITGFFSVYKYLKKNNYPCMLINHTYFSVQKGCDKIIESINFMNFSRNHPAVVIIKIDKDNSPNERNEFKYQRFIYRYFNYMLDFQEKLQSFVFNRGSENYYLISTRGFIEDYTDKYRCFPLLYHLFVKFKVTVSIGIGYGSSPISAMSNAKQALELASKQTNTVKILTQLGQIISPADTKDSGYNIKNFDEQIIQIADDSGVTPENISKIKGILERQNSQHMTAYELSEALGITPRSGNRLLTKLFQAGYAKESRVERPAKGRPSRVYEINLVNR</sequence>
<protein>
    <recommendedName>
        <fullName evidence="3">Transcriptional regulator</fullName>
    </recommendedName>
</protein>
<reference evidence="1 2" key="1">
    <citation type="submission" date="2016-10" db="EMBL/GenBank/DDBJ databases">
        <authorList>
            <person name="de Groot N.N."/>
        </authorList>
    </citation>
    <scope>NUCLEOTIDE SEQUENCE [LARGE SCALE GENOMIC DNA]</scope>
    <source>
        <strain evidence="1 2">DSM 7343</strain>
    </source>
</reference>
<dbReference type="Gene3D" id="1.10.10.10">
    <property type="entry name" value="Winged helix-like DNA-binding domain superfamily/Winged helix DNA-binding domain"/>
    <property type="match status" value="1"/>
</dbReference>
<evidence type="ECO:0000313" key="1">
    <source>
        <dbReference type="EMBL" id="SEA29374.1"/>
    </source>
</evidence>
<dbReference type="InterPro" id="IPR036390">
    <property type="entry name" value="WH_DNA-bd_sf"/>
</dbReference>
<proteinExistence type="predicted"/>